<gene>
    <name evidence="1" type="ORF">LEP1GSC036_4754</name>
</gene>
<evidence type="ECO:0000313" key="2">
    <source>
        <dbReference type="Proteomes" id="UP000001338"/>
    </source>
</evidence>
<protein>
    <submittedName>
        <fullName evidence="1">Uncharacterized protein</fullName>
    </submittedName>
</protein>
<comment type="caution">
    <text evidence="1">The sequence shown here is derived from an EMBL/GenBank/DDBJ whole genome shotgun (WGS) entry which is preliminary data.</text>
</comment>
<accession>A0A828Z1Y5</accession>
<reference evidence="1 2" key="1">
    <citation type="submission" date="2012-10" db="EMBL/GenBank/DDBJ databases">
        <authorList>
            <person name="Harkins D.M."/>
            <person name="Durkin A.S."/>
            <person name="Brinkac L.M."/>
            <person name="Haft D.H."/>
            <person name="Selengut J.D."/>
            <person name="Sanka R."/>
            <person name="DePew J."/>
            <person name="Purushe J."/>
            <person name="Whelen A.C."/>
            <person name="Vinetz J.M."/>
            <person name="Sutton G.G."/>
            <person name="Nierman W.C."/>
            <person name="Fouts D.E."/>
        </authorList>
    </citation>
    <scope>NUCLEOTIDE SEQUENCE [LARGE SCALE GENOMIC DNA]</scope>
    <source>
        <strain evidence="1 2">2006001853</strain>
    </source>
</reference>
<sequence length="39" mass="4921">MIRRNRFRKYFFITFPVLKNSFDESDLMTKTFSKKYFNC</sequence>
<dbReference type="EMBL" id="AFLV02000043">
    <property type="protein sequence ID" value="EKR64332.1"/>
    <property type="molecule type" value="Genomic_DNA"/>
</dbReference>
<dbReference type="Proteomes" id="UP000001338">
    <property type="component" value="Unassembled WGS sequence"/>
</dbReference>
<evidence type="ECO:0000313" key="1">
    <source>
        <dbReference type="EMBL" id="EKR64332.1"/>
    </source>
</evidence>
<name>A0A828Z1Y5_9LEPT</name>
<organism evidence="1 2">
    <name type="scientific">Leptospira weilii str. 2006001853</name>
    <dbReference type="NCBI Taxonomy" id="1001589"/>
    <lineage>
        <taxon>Bacteria</taxon>
        <taxon>Pseudomonadati</taxon>
        <taxon>Spirochaetota</taxon>
        <taxon>Spirochaetia</taxon>
        <taxon>Leptospirales</taxon>
        <taxon>Leptospiraceae</taxon>
        <taxon>Leptospira</taxon>
    </lineage>
</organism>
<proteinExistence type="predicted"/>
<dbReference type="AlphaFoldDB" id="A0A828Z1Y5"/>